<accession>A0ABT4XR33</accession>
<keyword evidence="1" id="KW-0808">Transferase</keyword>
<dbReference type="InterPro" id="IPR000182">
    <property type="entry name" value="GNAT_dom"/>
</dbReference>
<dbReference type="SUPFAM" id="SSF55729">
    <property type="entry name" value="Acyl-CoA N-acyltransferases (Nat)"/>
    <property type="match status" value="1"/>
</dbReference>
<keyword evidence="2" id="KW-0012">Acyltransferase</keyword>
<protein>
    <submittedName>
        <fullName evidence="5">GNAT family N-acetyltransferase</fullName>
    </submittedName>
</protein>
<evidence type="ECO:0000313" key="6">
    <source>
        <dbReference type="Proteomes" id="UP001210720"/>
    </source>
</evidence>
<dbReference type="PROSITE" id="PS51186">
    <property type="entry name" value="GNAT"/>
    <property type="match status" value="1"/>
</dbReference>
<name>A0ABT4XR33_9RHOB</name>
<feature type="domain" description="N-acetyltransferase" evidence="4">
    <location>
        <begin position="31"/>
        <end position="172"/>
    </location>
</feature>
<dbReference type="RefSeq" id="WP_271431760.1">
    <property type="nucleotide sequence ID" value="NZ_JAQIOY010000002.1"/>
</dbReference>
<dbReference type="Gene3D" id="3.40.630.30">
    <property type="match status" value="1"/>
</dbReference>
<reference evidence="5 6" key="1">
    <citation type="submission" date="2023-01" db="EMBL/GenBank/DDBJ databases">
        <title>Thalassococcus onchidii sp. nov., isolated from a marine invertebrate from the South China Sea.</title>
        <authorList>
            <person name="Xu S."/>
            <person name="Liu Z."/>
            <person name="Xu Y."/>
        </authorList>
    </citation>
    <scope>NUCLEOTIDE SEQUENCE [LARGE SCALE GENOMIC DNA]</scope>
    <source>
        <strain evidence="5 6">KCTC 32084</strain>
    </source>
</reference>
<evidence type="ECO:0000313" key="5">
    <source>
        <dbReference type="EMBL" id="MDA7424405.1"/>
    </source>
</evidence>
<keyword evidence="6" id="KW-1185">Reference proteome</keyword>
<evidence type="ECO:0000259" key="4">
    <source>
        <dbReference type="PROSITE" id="PS51186"/>
    </source>
</evidence>
<sequence>MRRAPCPDFETDRLVVRDWTASISSADTRRVLTQALAGILTEPVLRFLPEPVQLSSDSETALSDWIDQRQTNGTVYTVSKKNGVLIGLLTLAEPERLDLRLGYLLGEAHWGKGFATELIQGFLNALPNQPGRIIHGGVDPDNAGSARVLLKSGFTQDTSQSSTGVQMFTLRG</sequence>
<evidence type="ECO:0000256" key="3">
    <source>
        <dbReference type="ARBA" id="ARBA00038502"/>
    </source>
</evidence>
<dbReference type="PANTHER" id="PTHR43792">
    <property type="entry name" value="GNAT FAMILY, PUTATIVE (AFU_ORTHOLOGUE AFUA_3G00765)-RELATED-RELATED"/>
    <property type="match status" value="1"/>
</dbReference>
<dbReference type="Proteomes" id="UP001210720">
    <property type="component" value="Unassembled WGS sequence"/>
</dbReference>
<dbReference type="InterPro" id="IPR051531">
    <property type="entry name" value="N-acetyltransferase"/>
</dbReference>
<organism evidence="5 6">
    <name type="scientific">Thalassococcus lentus</name>
    <dbReference type="NCBI Taxonomy" id="1210524"/>
    <lineage>
        <taxon>Bacteria</taxon>
        <taxon>Pseudomonadati</taxon>
        <taxon>Pseudomonadota</taxon>
        <taxon>Alphaproteobacteria</taxon>
        <taxon>Rhodobacterales</taxon>
        <taxon>Roseobacteraceae</taxon>
        <taxon>Thalassococcus</taxon>
    </lineage>
</organism>
<dbReference type="PANTHER" id="PTHR43792:SF8">
    <property type="entry name" value="[RIBOSOMAL PROTEIN US5]-ALANINE N-ACETYLTRANSFERASE"/>
    <property type="match status" value="1"/>
</dbReference>
<evidence type="ECO:0000256" key="1">
    <source>
        <dbReference type="ARBA" id="ARBA00022679"/>
    </source>
</evidence>
<comment type="caution">
    <text evidence="5">The sequence shown here is derived from an EMBL/GenBank/DDBJ whole genome shotgun (WGS) entry which is preliminary data.</text>
</comment>
<dbReference type="InterPro" id="IPR016181">
    <property type="entry name" value="Acyl_CoA_acyltransferase"/>
</dbReference>
<dbReference type="EMBL" id="JAQIOY010000002">
    <property type="protein sequence ID" value="MDA7424405.1"/>
    <property type="molecule type" value="Genomic_DNA"/>
</dbReference>
<proteinExistence type="inferred from homology"/>
<comment type="similarity">
    <text evidence="3">Belongs to the acetyltransferase family. RimJ subfamily.</text>
</comment>
<dbReference type="Pfam" id="PF13302">
    <property type="entry name" value="Acetyltransf_3"/>
    <property type="match status" value="1"/>
</dbReference>
<evidence type="ECO:0000256" key="2">
    <source>
        <dbReference type="ARBA" id="ARBA00023315"/>
    </source>
</evidence>
<gene>
    <name evidence="5" type="ORF">PFY00_06690</name>
</gene>